<proteinExistence type="predicted"/>
<organism evidence="2 3">
    <name type="scientific">Dorcoceras hygrometricum</name>
    <dbReference type="NCBI Taxonomy" id="472368"/>
    <lineage>
        <taxon>Eukaryota</taxon>
        <taxon>Viridiplantae</taxon>
        <taxon>Streptophyta</taxon>
        <taxon>Embryophyta</taxon>
        <taxon>Tracheophyta</taxon>
        <taxon>Spermatophyta</taxon>
        <taxon>Magnoliopsida</taxon>
        <taxon>eudicotyledons</taxon>
        <taxon>Gunneridae</taxon>
        <taxon>Pentapetalae</taxon>
        <taxon>asterids</taxon>
        <taxon>lamiids</taxon>
        <taxon>Lamiales</taxon>
        <taxon>Gesneriaceae</taxon>
        <taxon>Didymocarpoideae</taxon>
        <taxon>Trichosporeae</taxon>
        <taxon>Loxocarpinae</taxon>
        <taxon>Dorcoceras</taxon>
    </lineage>
</organism>
<name>A0A2Z7BVM7_9LAMI</name>
<gene>
    <name evidence="2" type="ORF">F511_35774</name>
</gene>
<evidence type="ECO:0000313" key="2">
    <source>
        <dbReference type="EMBL" id="KZV38653.1"/>
    </source>
</evidence>
<dbReference type="Proteomes" id="UP000250235">
    <property type="component" value="Unassembled WGS sequence"/>
</dbReference>
<keyword evidence="3" id="KW-1185">Reference proteome</keyword>
<reference evidence="2 3" key="1">
    <citation type="journal article" date="2015" name="Proc. Natl. Acad. Sci. U.S.A.">
        <title>The resurrection genome of Boea hygrometrica: A blueprint for survival of dehydration.</title>
        <authorList>
            <person name="Xiao L."/>
            <person name="Yang G."/>
            <person name="Zhang L."/>
            <person name="Yang X."/>
            <person name="Zhao S."/>
            <person name="Ji Z."/>
            <person name="Zhou Q."/>
            <person name="Hu M."/>
            <person name="Wang Y."/>
            <person name="Chen M."/>
            <person name="Xu Y."/>
            <person name="Jin H."/>
            <person name="Xiao X."/>
            <person name="Hu G."/>
            <person name="Bao F."/>
            <person name="Hu Y."/>
            <person name="Wan P."/>
            <person name="Li L."/>
            <person name="Deng X."/>
            <person name="Kuang T."/>
            <person name="Xiang C."/>
            <person name="Zhu J.K."/>
            <person name="Oliver M.J."/>
            <person name="He Y."/>
        </authorList>
    </citation>
    <scope>NUCLEOTIDE SEQUENCE [LARGE SCALE GENOMIC DNA]</scope>
    <source>
        <strain evidence="3">cv. XS01</strain>
    </source>
</reference>
<sequence length="255" mass="28098">MGIDQLGFQSVQLGYLKILQMVNADPNNTKAGKEYEENRSSKPANQLAVISIEPLYPHIQGKSLVRDLQSRQQSWLGGFSDTTNQSVTTPMIALYLSGTTHLSAGHNMALSQVLNRSMAQYVCMNAMKFKSDFNMHITPINKSSTRTSALKFYLNRSYSGTAASTAQTCYLAGHVQHSRDFPGAQNQKLKRAEELLGLACEIDRATPLLRVPSPTSTQTSQLVLIKRATHDELSATNLAPNNSGNRRQFTGEGFK</sequence>
<feature type="region of interest" description="Disordered" evidence="1">
    <location>
        <begin position="235"/>
        <end position="255"/>
    </location>
</feature>
<protein>
    <submittedName>
        <fullName evidence="2">SufE-like protein 2, chloroplastic</fullName>
    </submittedName>
</protein>
<evidence type="ECO:0000256" key="1">
    <source>
        <dbReference type="SAM" id="MobiDB-lite"/>
    </source>
</evidence>
<accession>A0A2Z7BVM7</accession>
<dbReference type="AlphaFoldDB" id="A0A2Z7BVM7"/>
<dbReference type="EMBL" id="KV001771">
    <property type="protein sequence ID" value="KZV38653.1"/>
    <property type="molecule type" value="Genomic_DNA"/>
</dbReference>
<evidence type="ECO:0000313" key="3">
    <source>
        <dbReference type="Proteomes" id="UP000250235"/>
    </source>
</evidence>
<feature type="compositionally biased region" description="Polar residues" evidence="1">
    <location>
        <begin position="235"/>
        <end position="248"/>
    </location>
</feature>